<evidence type="ECO:0000256" key="1">
    <source>
        <dbReference type="SAM" id="Phobius"/>
    </source>
</evidence>
<evidence type="ECO:0000313" key="3">
    <source>
        <dbReference type="Proteomes" id="UP000315295"/>
    </source>
</evidence>
<keyword evidence="1" id="KW-1133">Transmembrane helix</keyword>
<dbReference type="EMBL" id="VIEB01000075">
    <property type="protein sequence ID" value="TQE08129.1"/>
    <property type="molecule type" value="Genomic_DNA"/>
</dbReference>
<keyword evidence="1" id="KW-0812">Transmembrane</keyword>
<comment type="caution">
    <text evidence="2">The sequence shown here is derived from an EMBL/GenBank/DDBJ whole genome shotgun (WGS) entry which is preliminary data.</text>
</comment>
<evidence type="ECO:0000313" key="2">
    <source>
        <dbReference type="EMBL" id="TQE08129.1"/>
    </source>
</evidence>
<reference evidence="2 3" key="1">
    <citation type="journal article" date="2019" name="G3 (Bethesda)">
        <title>Sequencing of a Wild Apple (Malus baccata) Genome Unravels the Differences Between Cultivated and Wild Apple Species Regarding Disease Resistance and Cold Tolerance.</title>
        <authorList>
            <person name="Chen X."/>
        </authorList>
    </citation>
    <scope>NUCLEOTIDE SEQUENCE [LARGE SCALE GENOMIC DNA]</scope>
    <source>
        <strain evidence="3">cv. Shandingzi</strain>
        <tissue evidence="2">Leaves</tissue>
    </source>
</reference>
<keyword evidence="1" id="KW-0472">Membrane</keyword>
<protein>
    <submittedName>
        <fullName evidence="2">Uncharacterized protein</fullName>
    </submittedName>
</protein>
<organism evidence="2 3">
    <name type="scientific">Malus baccata</name>
    <name type="common">Siberian crab apple</name>
    <name type="synonym">Pyrus baccata</name>
    <dbReference type="NCBI Taxonomy" id="106549"/>
    <lineage>
        <taxon>Eukaryota</taxon>
        <taxon>Viridiplantae</taxon>
        <taxon>Streptophyta</taxon>
        <taxon>Embryophyta</taxon>
        <taxon>Tracheophyta</taxon>
        <taxon>Spermatophyta</taxon>
        <taxon>Magnoliopsida</taxon>
        <taxon>eudicotyledons</taxon>
        <taxon>Gunneridae</taxon>
        <taxon>Pentapetalae</taxon>
        <taxon>rosids</taxon>
        <taxon>fabids</taxon>
        <taxon>Rosales</taxon>
        <taxon>Rosaceae</taxon>
        <taxon>Amygdaloideae</taxon>
        <taxon>Maleae</taxon>
        <taxon>Malus</taxon>
    </lineage>
</organism>
<dbReference type="AlphaFoldDB" id="A0A540NAR7"/>
<feature type="transmembrane region" description="Helical" evidence="1">
    <location>
        <begin position="108"/>
        <end position="125"/>
    </location>
</feature>
<gene>
    <name evidence="2" type="ORF">C1H46_006255</name>
</gene>
<name>A0A540NAR7_MALBA</name>
<keyword evidence="3" id="KW-1185">Reference proteome</keyword>
<sequence>MTLSTYVALFQALSVRAISHYGSNSTSDRVSLSVTLTLPSFADLKSTSSSSLLSTSCLSRCRLSVNRHVRTVAVKTLDKTTETLLVEKLVNTIRFLGFYGFGNKRVDNWMAVIVILIGFAVVGFRKEMGPNSSEK</sequence>
<dbReference type="STRING" id="106549.A0A540NAR7"/>
<dbReference type="Proteomes" id="UP000315295">
    <property type="component" value="Unassembled WGS sequence"/>
</dbReference>
<accession>A0A540NAR7</accession>
<proteinExistence type="predicted"/>